<dbReference type="InterPro" id="IPR001296">
    <property type="entry name" value="Glyco_trans_1"/>
</dbReference>
<comment type="caution">
    <text evidence="2">The sequence shown here is derived from an EMBL/GenBank/DDBJ whole genome shotgun (WGS) entry which is preliminary data.</text>
</comment>
<dbReference type="AlphaFoldDB" id="A0AAX6BG19"/>
<sequence>MKTFSLTPIEVLKFEDQWVYGKQNSYTFDSKRIAQELIINVKKIKEEASYTFVSYGEDLEVDVRADNTYIATIQGDTSDSLDVQLIVSGLVNGKSVLTEQVGLDISKTITFPEGTEKAKVKLRVSGSGQAKIREISLSAFEAELVEVEQAIYRSNQEAEYLVLTNVYPEKNNLYRNMFVHRRAELYEQHNLNVDVFRLNIKEKALGYYHFENISVLTGGQKELTKVLNKKKYKKILIHFVNEDMMEAIEASHVKQTPILVWIHGVETEKWYRRWFNFTNDSSSLEKALASIKENKKRTDFMKSIYESTALNIKFIFVSKWFKEAVAESDTNAFVKNYSIIHNVVDDQLFNYVKKDPEQRKKILSIRPFASHKYANDLSVKAILSLSTKPYFNELEFNIYGQGALFDEILEPIRSFSNVHIHNHFLPQGEIATIHKEHGLFLCPTRLDAQGVSMCESMSSGLIPITNGVTAIPEFVNDDCGFLAAREDGEGLAESIDYLYHHPKEFTRKSANAAQRMREQCSIDKIIDQELAEIMY</sequence>
<dbReference type="EMBL" id="BSYK01000001">
    <property type="protein sequence ID" value="GMG72650.1"/>
    <property type="molecule type" value="Genomic_DNA"/>
</dbReference>
<dbReference type="GO" id="GO:0016757">
    <property type="term" value="F:glycosyltransferase activity"/>
    <property type="evidence" value="ECO:0007669"/>
    <property type="project" value="InterPro"/>
</dbReference>
<accession>A0AAX6BG19</accession>
<evidence type="ECO:0000259" key="1">
    <source>
        <dbReference type="Pfam" id="PF00534"/>
    </source>
</evidence>
<evidence type="ECO:0000313" key="2">
    <source>
        <dbReference type="EMBL" id="GMG72650.1"/>
    </source>
</evidence>
<dbReference type="Pfam" id="PF00534">
    <property type="entry name" value="Glycos_transf_1"/>
    <property type="match status" value="1"/>
</dbReference>
<dbReference type="Gene3D" id="3.40.50.2000">
    <property type="entry name" value="Glycogen Phosphorylase B"/>
    <property type="match status" value="2"/>
</dbReference>
<feature type="domain" description="Glycosyl transferase family 1" evidence="1">
    <location>
        <begin position="355"/>
        <end position="513"/>
    </location>
</feature>
<dbReference type="SUPFAM" id="SSF53756">
    <property type="entry name" value="UDP-Glycosyltransferase/glycogen phosphorylase"/>
    <property type="match status" value="1"/>
</dbReference>
<protein>
    <recommendedName>
        <fullName evidence="1">Glycosyl transferase family 1 domain-containing protein</fullName>
    </recommendedName>
</protein>
<dbReference type="Proteomes" id="UP001165240">
    <property type="component" value="Unassembled WGS sequence"/>
</dbReference>
<dbReference type="PANTHER" id="PTHR12526:SF630">
    <property type="entry name" value="GLYCOSYLTRANSFERASE"/>
    <property type="match status" value="1"/>
</dbReference>
<gene>
    <name evidence="2" type="ORF">ShirakiTB12_11180</name>
</gene>
<dbReference type="CDD" id="cd03801">
    <property type="entry name" value="GT4_PimA-like"/>
    <property type="match status" value="1"/>
</dbReference>
<dbReference type="RefSeq" id="WP_310876376.1">
    <property type="nucleotide sequence ID" value="NZ_BSYK01000001.1"/>
</dbReference>
<proteinExistence type="predicted"/>
<dbReference type="PANTHER" id="PTHR12526">
    <property type="entry name" value="GLYCOSYLTRANSFERASE"/>
    <property type="match status" value="1"/>
</dbReference>
<name>A0AAX6BG19_PRIMG</name>
<reference evidence="2" key="1">
    <citation type="journal article" date="2024" name="Appl Microbiol">
        <title>Effect of kuratsuki Bacillus and Priestia on Taste of Sake.</title>
        <authorList>
            <person name="Kobayashi K."/>
            <person name="Nishida H."/>
        </authorList>
    </citation>
    <scope>NUCLEOTIDE SEQUENCE</scope>
    <source>
        <strain evidence="2">B-12</strain>
    </source>
</reference>
<evidence type="ECO:0000313" key="3">
    <source>
        <dbReference type="Proteomes" id="UP001165240"/>
    </source>
</evidence>
<organism evidence="2 3">
    <name type="scientific">Priestia megaterium</name>
    <name type="common">Bacillus megaterium</name>
    <dbReference type="NCBI Taxonomy" id="1404"/>
    <lineage>
        <taxon>Bacteria</taxon>
        <taxon>Bacillati</taxon>
        <taxon>Bacillota</taxon>
        <taxon>Bacilli</taxon>
        <taxon>Bacillales</taxon>
        <taxon>Bacillaceae</taxon>
        <taxon>Priestia</taxon>
    </lineage>
</organism>